<protein>
    <submittedName>
        <fullName evidence="1">Uncharacterized protein</fullName>
    </submittedName>
</protein>
<name>A0A8J5WU92_ZIZPA</name>
<dbReference type="AlphaFoldDB" id="A0A8J5WU92"/>
<accession>A0A8J5WU92</accession>
<reference evidence="1" key="1">
    <citation type="journal article" date="2021" name="bioRxiv">
        <title>Whole Genome Assembly and Annotation of Northern Wild Rice, Zizania palustris L., Supports a Whole Genome Duplication in the Zizania Genus.</title>
        <authorList>
            <person name="Haas M."/>
            <person name="Kono T."/>
            <person name="Macchietto M."/>
            <person name="Millas R."/>
            <person name="McGilp L."/>
            <person name="Shao M."/>
            <person name="Duquette J."/>
            <person name="Hirsch C.N."/>
            <person name="Kimball J."/>
        </authorList>
    </citation>
    <scope>NUCLEOTIDE SEQUENCE</scope>
    <source>
        <tissue evidence="1">Fresh leaf tissue</tissue>
    </source>
</reference>
<keyword evidence="2" id="KW-1185">Reference proteome</keyword>
<dbReference type="EMBL" id="JAAALK010000080">
    <property type="protein sequence ID" value="KAG8094897.1"/>
    <property type="molecule type" value="Genomic_DNA"/>
</dbReference>
<evidence type="ECO:0000313" key="2">
    <source>
        <dbReference type="Proteomes" id="UP000729402"/>
    </source>
</evidence>
<sequence>MGESEKEVDKTSMDVADEVEAGSNATVHAKEKALVCLNEMEKWADVIIPAVEQSMEDGPLSGFEQVNKGKHKTKKGKKSWLLLLRFVRVR</sequence>
<comment type="caution">
    <text evidence="1">The sequence shown here is derived from an EMBL/GenBank/DDBJ whole genome shotgun (WGS) entry which is preliminary data.</text>
</comment>
<organism evidence="1 2">
    <name type="scientific">Zizania palustris</name>
    <name type="common">Northern wild rice</name>
    <dbReference type="NCBI Taxonomy" id="103762"/>
    <lineage>
        <taxon>Eukaryota</taxon>
        <taxon>Viridiplantae</taxon>
        <taxon>Streptophyta</taxon>
        <taxon>Embryophyta</taxon>
        <taxon>Tracheophyta</taxon>
        <taxon>Spermatophyta</taxon>
        <taxon>Magnoliopsida</taxon>
        <taxon>Liliopsida</taxon>
        <taxon>Poales</taxon>
        <taxon>Poaceae</taxon>
        <taxon>BOP clade</taxon>
        <taxon>Oryzoideae</taxon>
        <taxon>Oryzeae</taxon>
        <taxon>Zizaniinae</taxon>
        <taxon>Zizania</taxon>
    </lineage>
</organism>
<proteinExistence type="predicted"/>
<evidence type="ECO:0000313" key="1">
    <source>
        <dbReference type="EMBL" id="KAG8094897.1"/>
    </source>
</evidence>
<dbReference type="Proteomes" id="UP000729402">
    <property type="component" value="Unassembled WGS sequence"/>
</dbReference>
<reference evidence="1" key="2">
    <citation type="submission" date="2021-02" db="EMBL/GenBank/DDBJ databases">
        <authorList>
            <person name="Kimball J.A."/>
            <person name="Haas M.W."/>
            <person name="Macchietto M."/>
            <person name="Kono T."/>
            <person name="Duquette J."/>
            <person name="Shao M."/>
        </authorList>
    </citation>
    <scope>NUCLEOTIDE SEQUENCE</scope>
    <source>
        <tissue evidence="1">Fresh leaf tissue</tissue>
    </source>
</reference>
<gene>
    <name evidence="1" type="ORF">GUJ93_ZPchr0012g21718</name>
</gene>